<dbReference type="Proteomes" id="UP000648187">
    <property type="component" value="Unassembled WGS sequence"/>
</dbReference>
<dbReference type="Pfam" id="PF00294">
    <property type="entry name" value="PfkB"/>
    <property type="match status" value="1"/>
</dbReference>
<evidence type="ECO:0000313" key="11">
    <source>
        <dbReference type="Proteomes" id="UP000648187"/>
    </source>
</evidence>
<dbReference type="AlphaFoldDB" id="A0A835G135"/>
<dbReference type="InterPro" id="IPR029056">
    <property type="entry name" value="Ribokinase-like"/>
</dbReference>
<dbReference type="PROSITE" id="PS51000">
    <property type="entry name" value="HTH_DEOR_2"/>
    <property type="match status" value="1"/>
</dbReference>
<evidence type="ECO:0000256" key="7">
    <source>
        <dbReference type="ARBA" id="ARBA00023125"/>
    </source>
</evidence>
<dbReference type="PROSITE" id="PS00894">
    <property type="entry name" value="HTH_DEOR_1"/>
    <property type="match status" value="1"/>
</dbReference>
<dbReference type="EMBL" id="JACKWZ010001010">
    <property type="protein sequence ID" value="KAF9404345.1"/>
    <property type="molecule type" value="Genomic_DNA"/>
</dbReference>
<dbReference type="GO" id="GO:0003677">
    <property type="term" value="F:DNA binding"/>
    <property type="evidence" value="ECO:0007669"/>
    <property type="project" value="UniProtKB-KW"/>
</dbReference>
<keyword evidence="8" id="KW-0804">Transcription</keyword>
<evidence type="ECO:0000313" key="10">
    <source>
        <dbReference type="EMBL" id="KAF9404345.1"/>
    </source>
</evidence>
<keyword evidence="4" id="KW-0418">Kinase</keyword>
<dbReference type="SUPFAM" id="SSF53613">
    <property type="entry name" value="Ribokinase-like"/>
    <property type="match status" value="1"/>
</dbReference>
<dbReference type="Gene3D" id="1.10.10.10">
    <property type="entry name" value="Winged helix-like DNA-binding domain superfamily/Winged helix DNA-binding domain"/>
    <property type="match status" value="1"/>
</dbReference>
<dbReference type="GO" id="GO:0005524">
    <property type="term" value="F:ATP binding"/>
    <property type="evidence" value="ECO:0007669"/>
    <property type="project" value="UniProtKB-KW"/>
</dbReference>
<dbReference type="Pfam" id="PF00455">
    <property type="entry name" value="DeoRC"/>
    <property type="match status" value="1"/>
</dbReference>
<comment type="similarity">
    <text evidence="1">Belongs to the carbohydrate kinase PfkB family.</text>
</comment>
<evidence type="ECO:0000259" key="9">
    <source>
        <dbReference type="PROSITE" id="PS51000"/>
    </source>
</evidence>
<evidence type="ECO:0000256" key="3">
    <source>
        <dbReference type="ARBA" id="ARBA00022741"/>
    </source>
</evidence>
<keyword evidence="7" id="KW-0238">DNA-binding</keyword>
<accession>A0A835G135</accession>
<reference evidence="10" key="1">
    <citation type="submission" date="2020-08" db="EMBL/GenBank/DDBJ databases">
        <title>Spodoptera exigua strain:BAW_Kor-Di-RS1 Genome sequencing and assembly.</title>
        <authorList>
            <person name="Kim J."/>
            <person name="Nam H.Y."/>
            <person name="Kwon M."/>
            <person name="Choi J.H."/>
            <person name="Cho S.R."/>
            <person name="Kim G.-H."/>
        </authorList>
    </citation>
    <scope>NUCLEOTIDE SEQUENCE</scope>
    <source>
        <strain evidence="10">BAW_Kor-Di-RS1</strain>
        <tissue evidence="10">Whole-body</tissue>
    </source>
</reference>
<dbReference type="GO" id="GO:0005829">
    <property type="term" value="C:cytosol"/>
    <property type="evidence" value="ECO:0007669"/>
    <property type="project" value="TreeGrafter"/>
</dbReference>
<keyword evidence="3" id="KW-0547">Nucleotide-binding</keyword>
<dbReference type="Gene3D" id="3.40.1190.20">
    <property type="match status" value="1"/>
</dbReference>
<keyword evidence="6" id="KW-0805">Transcription regulation</keyword>
<proteinExistence type="inferred from homology"/>
<dbReference type="NCBIfam" id="TIGR03168">
    <property type="entry name" value="1-PFK"/>
    <property type="match status" value="1"/>
</dbReference>
<dbReference type="PRINTS" id="PR00037">
    <property type="entry name" value="HTHLACR"/>
</dbReference>
<dbReference type="SMART" id="SM01134">
    <property type="entry name" value="DeoRC"/>
    <property type="match status" value="1"/>
</dbReference>
<dbReference type="PROSITE" id="PS00584">
    <property type="entry name" value="PFKB_KINASES_2"/>
    <property type="match status" value="1"/>
</dbReference>
<sequence length="485" mass="53090">MLTEERHQAILRLLDQQSVVKSQELASLLNASESTIRRDLQELEDEKLLERIHGGAKRILNLGFEQDMIEKSSKNTQEKQLIGTLAAQYIQNGDVIYLDAGSTTLEMLPFLVKKDITVVTNSVHHAAKLGDLNIQTIILGGALKLSTKAITGSTGMDQLSHFRFNKVFMGMNGAHLEFGLTTPDPEEAALKRLAIAQAEEAYILVDQTKLNKVTFTKVTDLSDVTLLIDTCSPEIHAESTALGFLGGFTGDFISDWLKKEQIQTNFTPVREDTRINIKLKSETETEINGMGPAIRTKRNLSKISAGDIVILSGSTPATLRAGFYEELTQIIDDKQADFIIDTTGKDLFNALPKKPLLIKPNNHELAELFNVEFQTIEDILPFGKRLLADGAKHVIISMAGDGALLFTSEGIYRSNVLKRPLKNSVGAGDSMIAGFVGNFAKTSDPIEAFKWGVACGSATAFSDDLASAGLIEELIHEVKIEKISS</sequence>
<dbReference type="GO" id="GO:0003700">
    <property type="term" value="F:DNA-binding transcription factor activity"/>
    <property type="evidence" value="ECO:0007669"/>
    <property type="project" value="InterPro"/>
</dbReference>
<keyword evidence="11" id="KW-1185">Reference proteome</keyword>
<dbReference type="SUPFAM" id="SSF100950">
    <property type="entry name" value="NagB/RpiA/CoA transferase-like"/>
    <property type="match status" value="1"/>
</dbReference>
<dbReference type="CDD" id="cd01164">
    <property type="entry name" value="FruK_PfkB_like"/>
    <property type="match status" value="1"/>
</dbReference>
<dbReference type="GO" id="GO:0008443">
    <property type="term" value="F:phosphofructokinase activity"/>
    <property type="evidence" value="ECO:0007669"/>
    <property type="project" value="TreeGrafter"/>
</dbReference>
<dbReference type="InterPro" id="IPR037171">
    <property type="entry name" value="NagB/RpiA_transferase-like"/>
</dbReference>
<evidence type="ECO:0000256" key="2">
    <source>
        <dbReference type="ARBA" id="ARBA00022679"/>
    </source>
</evidence>
<dbReference type="InterPro" id="IPR018356">
    <property type="entry name" value="Tscrpt_reg_HTH_DeoR_CS"/>
</dbReference>
<evidence type="ECO:0000256" key="1">
    <source>
        <dbReference type="ARBA" id="ARBA00010688"/>
    </source>
</evidence>
<dbReference type="InterPro" id="IPR036388">
    <property type="entry name" value="WH-like_DNA-bd_sf"/>
</dbReference>
<keyword evidence="5" id="KW-0067">ATP-binding</keyword>
<dbReference type="InterPro" id="IPR001034">
    <property type="entry name" value="DeoR_HTH"/>
</dbReference>
<feature type="domain" description="HTH deoR-type" evidence="9">
    <location>
        <begin position="3"/>
        <end position="58"/>
    </location>
</feature>
<dbReference type="SMART" id="SM00420">
    <property type="entry name" value="HTH_DEOR"/>
    <property type="match status" value="1"/>
</dbReference>
<dbReference type="InterPro" id="IPR002173">
    <property type="entry name" value="Carboh/pur_kinase_PfkB_CS"/>
</dbReference>
<dbReference type="InterPro" id="IPR011611">
    <property type="entry name" value="PfkB_dom"/>
</dbReference>
<organism evidence="10 11">
    <name type="scientific">Spodoptera exigua</name>
    <name type="common">Beet armyworm</name>
    <name type="synonym">Noctua fulgens</name>
    <dbReference type="NCBI Taxonomy" id="7107"/>
    <lineage>
        <taxon>Eukaryota</taxon>
        <taxon>Metazoa</taxon>
        <taxon>Ecdysozoa</taxon>
        <taxon>Arthropoda</taxon>
        <taxon>Hexapoda</taxon>
        <taxon>Insecta</taxon>
        <taxon>Pterygota</taxon>
        <taxon>Neoptera</taxon>
        <taxon>Endopterygota</taxon>
        <taxon>Lepidoptera</taxon>
        <taxon>Glossata</taxon>
        <taxon>Ditrysia</taxon>
        <taxon>Noctuoidea</taxon>
        <taxon>Noctuidae</taxon>
        <taxon>Amphipyrinae</taxon>
        <taxon>Spodoptera</taxon>
    </lineage>
</organism>
<comment type="caution">
    <text evidence="10">The sequence shown here is derived from an EMBL/GenBank/DDBJ whole genome shotgun (WGS) entry which is preliminary data.</text>
</comment>
<gene>
    <name evidence="10" type="ORF">HW555_014383</name>
</gene>
<name>A0A835G135_SPOEX</name>
<dbReference type="InterPro" id="IPR014036">
    <property type="entry name" value="DeoR-like_C"/>
</dbReference>
<evidence type="ECO:0000256" key="6">
    <source>
        <dbReference type="ARBA" id="ARBA00023015"/>
    </source>
</evidence>
<evidence type="ECO:0000256" key="5">
    <source>
        <dbReference type="ARBA" id="ARBA00022840"/>
    </source>
</evidence>
<dbReference type="PANTHER" id="PTHR46566:SF1">
    <property type="entry name" value="1-PHOSPHOFRUCTOKINASE"/>
    <property type="match status" value="1"/>
</dbReference>
<dbReference type="PANTHER" id="PTHR46566">
    <property type="entry name" value="1-PHOSPHOFRUCTOKINASE-RELATED"/>
    <property type="match status" value="1"/>
</dbReference>
<dbReference type="InterPro" id="IPR036390">
    <property type="entry name" value="WH_DNA-bd_sf"/>
</dbReference>
<evidence type="ECO:0000256" key="8">
    <source>
        <dbReference type="ARBA" id="ARBA00023163"/>
    </source>
</evidence>
<dbReference type="Pfam" id="PF08220">
    <property type="entry name" value="HTH_DeoR"/>
    <property type="match status" value="1"/>
</dbReference>
<protein>
    <recommendedName>
        <fullName evidence="9">HTH deoR-type domain-containing protein</fullName>
    </recommendedName>
</protein>
<dbReference type="SUPFAM" id="SSF46785">
    <property type="entry name" value="Winged helix' DNA-binding domain"/>
    <property type="match status" value="1"/>
</dbReference>
<dbReference type="Gene3D" id="3.40.50.1360">
    <property type="match status" value="1"/>
</dbReference>
<keyword evidence="2" id="KW-0808">Transferase</keyword>
<evidence type="ECO:0000256" key="4">
    <source>
        <dbReference type="ARBA" id="ARBA00022777"/>
    </source>
</evidence>
<dbReference type="InterPro" id="IPR017583">
    <property type="entry name" value="Tagatose/fructose_Pkinase"/>
</dbReference>